<evidence type="ECO:0000313" key="3">
    <source>
        <dbReference type="Proteomes" id="UP001207408"/>
    </source>
</evidence>
<dbReference type="RefSeq" id="WP_301198187.1">
    <property type="nucleotide sequence ID" value="NZ_JAPDPI010000006.1"/>
</dbReference>
<organism evidence="2 3">
    <name type="scientific">Plebeiibacterium marinum</name>
    <dbReference type="NCBI Taxonomy" id="2992111"/>
    <lineage>
        <taxon>Bacteria</taxon>
        <taxon>Pseudomonadati</taxon>
        <taxon>Bacteroidota</taxon>
        <taxon>Bacteroidia</taxon>
        <taxon>Marinilabiliales</taxon>
        <taxon>Marinilabiliaceae</taxon>
        <taxon>Plebeiibacterium</taxon>
    </lineage>
</organism>
<comment type="caution">
    <text evidence="2">The sequence shown here is derived from an EMBL/GenBank/DDBJ whole genome shotgun (WGS) entry which is preliminary data.</text>
</comment>
<keyword evidence="1" id="KW-0472">Membrane</keyword>
<evidence type="ECO:0000256" key="1">
    <source>
        <dbReference type="SAM" id="Phobius"/>
    </source>
</evidence>
<keyword evidence="3" id="KW-1185">Reference proteome</keyword>
<protein>
    <recommendedName>
        <fullName evidence="4">Anti-sigma factor</fullName>
    </recommendedName>
</protein>
<evidence type="ECO:0000313" key="2">
    <source>
        <dbReference type="EMBL" id="MCW3804965.1"/>
    </source>
</evidence>
<proteinExistence type="predicted"/>
<dbReference type="EMBL" id="JAPDPI010000006">
    <property type="protein sequence ID" value="MCW3804965.1"/>
    <property type="molecule type" value="Genomic_DNA"/>
</dbReference>
<name>A0AAE3SIR9_9BACT</name>
<reference evidence="2" key="1">
    <citation type="submission" date="2022-10" db="EMBL/GenBank/DDBJ databases">
        <authorList>
            <person name="Yu W.X."/>
        </authorList>
    </citation>
    <scope>NUCLEOTIDE SEQUENCE</scope>
    <source>
        <strain evidence="2">D04</strain>
    </source>
</reference>
<evidence type="ECO:0008006" key="4">
    <source>
        <dbReference type="Google" id="ProtNLM"/>
    </source>
</evidence>
<sequence length="175" mass="20413">MENNFNKYIKNNRESFNDLTPPANMWERISDNIPAKKDHSHKKLIFSISSAAAFLTVTLLAYHFLVRAPYSKPQSFYSEIQETERYYNNILANKKETIYKLTGNTPEIKQDIETELALLDSAMVELKNDLKDGISNTEVVEAMVQNYRMKLKILEDILKYLKPKEEKHSYDISNI</sequence>
<keyword evidence="1" id="KW-0812">Transmembrane</keyword>
<accession>A0AAE3SIR9</accession>
<feature type="transmembrane region" description="Helical" evidence="1">
    <location>
        <begin position="44"/>
        <end position="65"/>
    </location>
</feature>
<dbReference type="Proteomes" id="UP001207408">
    <property type="component" value="Unassembled WGS sequence"/>
</dbReference>
<dbReference type="AlphaFoldDB" id="A0AAE3SIR9"/>
<keyword evidence="1" id="KW-1133">Transmembrane helix</keyword>
<gene>
    <name evidence="2" type="ORF">OM074_04955</name>
</gene>